<keyword evidence="4" id="KW-1185">Reference proteome</keyword>
<name>A0ABQ8TYD7_PERAM</name>
<feature type="region of interest" description="Disordered" evidence="1">
    <location>
        <begin position="215"/>
        <end position="242"/>
    </location>
</feature>
<feature type="compositionally biased region" description="Basic and acidic residues" evidence="1">
    <location>
        <begin position="221"/>
        <end position="231"/>
    </location>
</feature>
<reference evidence="3 4" key="1">
    <citation type="journal article" date="2022" name="Allergy">
        <title>Genome assembly and annotation of Periplaneta americana reveal a comprehensive cockroach allergen profile.</title>
        <authorList>
            <person name="Wang L."/>
            <person name="Xiong Q."/>
            <person name="Saelim N."/>
            <person name="Wang L."/>
            <person name="Nong W."/>
            <person name="Wan A.T."/>
            <person name="Shi M."/>
            <person name="Liu X."/>
            <person name="Cao Q."/>
            <person name="Hui J.H.L."/>
            <person name="Sookrung N."/>
            <person name="Leung T.F."/>
            <person name="Tungtrongchitr A."/>
            <person name="Tsui S.K.W."/>
        </authorList>
    </citation>
    <scope>NUCLEOTIDE SEQUENCE [LARGE SCALE GENOMIC DNA]</scope>
    <source>
        <strain evidence="3">PWHHKU_190912</strain>
    </source>
</reference>
<dbReference type="Proteomes" id="UP001148838">
    <property type="component" value="Unassembled WGS sequence"/>
</dbReference>
<evidence type="ECO:0000313" key="4">
    <source>
        <dbReference type="Proteomes" id="UP001148838"/>
    </source>
</evidence>
<evidence type="ECO:0000259" key="2">
    <source>
        <dbReference type="Pfam" id="PF13843"/>
    </source>
</evidence>
<feature type="region of interest" description="Disordered" evidence="1">
    <location>
        <begin position="642"/>
        <end position="671"/>
    </location>
</feature>
<evidence type="ECO:0000256" key="1">
    <source>
        <dbReference type="SAM" id="MobiDB-lite"/>
    </source>
</evidence>
<feature type="domain" description="PiggyBac transposable element-derived protein" evidence="2">
    <location>
        <begin position="21"/>
        <end position="108"/>
    </location>
</feature>
<sequence>MDIGKWTDAKLPPDLPKGRDEFSFSPNDFKTFLGILLVSGYTKVPRRRIYWKESSDTRNESIVRAMRRNRFDEIMRNLHLNGNTQLDKSDRLSKMRPFLKYRNGYQRQYGTPKSRPSLTVTPVSSRVVPSVRFDERGHIIITQQKRTRCAVCFPDMAYLNDGAIYEELMLEDPRDPNEHSSDEDDVWITDNVQEDLNSVHSDTELQDDLQNSELISEEETPPEKQPRHSDPSSKPSSSTACHVLVPSRTSVKGKNGYRWSTVAPVKFGRTPKRNIVVSIPGPKENAKHVKTPLSSFLLFLDNDILETIIQCTNEEIERQRLNYSDDQRNLGIITYTFGALYLFWCSQIKPSFNRVTLARNERFLTNCLRFDEKSTRSERKQLDSFAAIRDVWNRFEEKCRMLYNPGSYCTIDEQLLAFRGKCPFRMYIPNKPAKYDIKTVMCCDEKTGYMLTAIPYTGKTMNTNGKPLAEFFVEELSKPIHGTNRNITVDNWFSSIPLFKAMAQRKLTMVGTLRKNKQKIPKEMIDIRGRNENTSMFAFDNELVLLSYVPKKGKYVLLLSNMHQGASVSESGLPEIIEFCNSTKGGVDMFDQMCSTYSCNRKTQRWSLCVFYGIIMLEYLCHTTPQHDNSWSSRATQGNVSSVFGGSNDDSMDGKASCDAESTTSHERKHC</sequence>
<protein>
    <recommendedName>
        <fullName evidence="2">PiggyBac transposable element-derived protein domain-containing protein</fullName>
    </recommendedName>
</protein>
<feature type="domain" description="PiggyBac transposable element-derived protein" evidence="2">
    <location>
        <begin position="291"/>
        <end position="615"/>
    </location>
</feature>
<organism evidence="3 4">
    <name type="scientific">Periplaneta americana</name>
    <name type="common">American cockroach</name>
    <name type="synonym">Blatta americana</name>
    <dbReference type="NCBI Taxonomy" id="6978"/>
    <lineage>
        <taxon>Eukaryota</taxon>
        <taxon>Metazoa</taxon>
        <taxon>Ecdysozoa</taxon>
        <taxon>Arthropoda</taxon>
        <taxon>Hexapoda</taxon>
        <taxon>Insecta</taxon>
        <taxon>Pterygota</taxon>
        <taxon>Neoptera</taxon>
        <taxon>Polyneoptera</taxon>
        <taxon>Dictyoptera</taxon>
        <taxon>Blattodea</taxon>
        <taxon>Blattoidea</taxon>
        <taxon>Blattidae</taxon>
        <taxon>Blattinae</taxon>
        <taxon>Periplaneta</taxon>
    </lineage>
</organism>
<dbReference type="InterPro" id="IPR029526">
    <property type="entry name" value="PGBD"/>
</dbReference>
<evidence type="ECO:0000313" key="3">
    <source>
        <dbReference type="EMBL" id="KAJ4451739.1"/>
    </source>
</evidence>
<dbReference type="EMBL" id="JAJSOF020000001">
    <property type="protein sequence ID" value="KAJ4451739.1"/>
    <property type="molecule type" value="Genomic_DNA"/>
</dbReference>
<dbReference type="Pfam" id="PF13843">
    <property type="entry name" value="DDE_Tnp_1_7"/>
    <property type="match status" value="2"/>
</dbReference>
<accession>A0ABQ8TYD7</accession>
<gene>
    <name evidence="3" type="ORF">ANN_03210</name>
</gene>
<proteinExistence type="predicted"/>
<dbReference type="PANTHER" id="PTHR46599">
    <property type="entry name" value="PIGGYBAC TRANSPOSABLE ELEMENT-DERIVED PROTEIN 4"/>
    <property type="match status" value="1"/>
</dbReference>
<dbReference type="PANTHER" id="PTHR46599:SF6">
    <property type="entry name" value="DUAL SPECIFICITY PHOSPHATASE 26"/>
    <property type="match status" value="1"/>
</dbReference>
<comment type="caution">
    <text evidence="3">The sequence shown here is derived from an EMBL/GenBank/DDBJ whole genome shotgun (WGS) entry which is preliminary data.</text>
</comment>